<feature type="transmembrane region" description="Helical" evidence="8">
    <location>
        <begin position="358"/>
        <end position="380"/>
    </location>
</feature>
<evidence type="ECO:0000256" key="5">
    <source>
        <dbReference type="ARBA" id="ARBA00022692"/>
    </source>
</evidence>
<evidence type="ECO:0000313" key="10">
    <source>
        <dbReference type="EMBL" id="KKO44371.1"/>
    </source>
</evidence>
<comment type="caution">
    <text evidence="10">The sequence shown here is derived from an EMBL/GenBank/DDBJ whole genome shotgun (WGS) entry which is preliminary data.</text>
</comment>
<dbReference type="Pfam" id="PF12698">
    <property type="entry name" value="ABC2_membrane_3"/>
    <property type="match status" value="1"/>
</dbReference>
<dbReference type="PROSITE" id="PS51012">
    <property type="entry name" value="ABC_TM2"/>
    <property type="match status" value="1"/>
</dbReference>
<dbReference type="Proteomes" id="UP000034228">
    <property type="component" value="Unassembled WGS sequence"/>
</dbReference>
<sequence length="389" mass="42213">MNATSQPKDGDGALQASVRRFDMQRLIALVYKESLQALRDPSTLLIAFVLPVVLLLLFAYAVSLDAKNVRVGVVLESPGAAAQNLAAAFSANRFLDAHFAHDRREVADKLITGELRGYVVIPQDFEQRLVQPGSQPLVQIITDGSYPNTANYVENYARGVVQSWRAGLDVAAPAQALVLEPRYWFNPELESRRALIPGAIAIVMTIIGTMLTALVVAREWERGTMEAVLSTPASVGEILIGKLLPYFVLGMLSTLGATALAVFVFGVPLRGSLSALLILSAVFMVPALGQGLLISSLARNQFLAAQIALFTGFLPAFMLSGFLYEIDAMPAPIRAITRLVPARYFVDSLKTVFLAGDIWAVFLPNLGAMMLIGSLFFMIAKRATRKNLE</sequence>
<evidence type="ECO:0000256" key="8">
    <source>
        <dbReference type="SAM" id="Phobius"/>
    </source>
</evidence>
<keyword evidence="3" id="KW-0813">Transport</keyword>
<dbReference type="AlphaFoldDB" id="A0A0M2V169"/>
<dbReference type="OrthoDB" id="9808686at2"/>
<keyword evidence="5 8" id="KW-0812">Transmembrane</keyword>
<evidence type="ECO:0000256" key="3">
    <source>
        <dbReference type="ARBA" id="ARBA00022448"/>
    </source>
</evidence>
<reference evidence="10 11" key="1">
    <citation type="submission" date="2015-03" db="EMBL/GenBank/DDBJ databases">
        <title>Draft genome sequences of two protease-producing strains of Arsukibacterium isolated from two cold and alkaline environments.</title>
        <authorList>
            <person name="Lylloff J.E."/>
            <person name="Skov L.B."/>
            <person name="Jepsen M."/>
            <person name="Hallin P.F."/>
            <person name="Sorensen S.J."/>
            <person name="Stougaard P."/>
            <person name="Glaring M.A."/>
        </authorList>
    </citation>
    <scope>NUCLEOTIDE SEQUENCE [LARGE SCALE GENOMIC DNA]</scope>
    <source>
        <strain evidence="10 11">GCM72</strain>
    </source>
</reference>
<dbReference type="InterPro" id="IPR047817">
    <property type="entry name" value="ABC2_TM_bact-type"/>
</dbReference>
<keyword evidence="4" id="KW-1003">Cell membrane</keyword>
<dbReference type="EMBL" id="LAHO01000017">
    <property type="protein sequence ID" value="KKO44371.1"/>
    <property type="molecule type" value="Genomic_DNA"/>
</dbReference>
<evidence type="ECO:0000313" key="11">
    <source>
        <dbReference type="Proteomes" id="UP000034228"/>
    </source>
</evidence>
<accession>A0A0M2V169</accession>
<feature type="transmembrane region" description="Helical" evidence="8">
    <location>
        <begin position="243"/>
        <end position="267"/>
    </location>
</feature>
<comment type="subcellular location">
    <subcellularLocation>
        <location evidence="1">Cell membrane</location>
        <topology evidence="1">Multi-pass membrane protein</topology>
    </subcellularLocation>
</comment>
<dbReference type="GO" id="GO:0140359">
    <property type="term" value="F:ABC-type transporter activity"/>
    <property type="evidence" value="ECO:0007669"/>
    <property type="project" value="InterPro"/>
</dbReference>
<feature type="transmembrane region" description="Helical" evidence="8">
    <location>
        <begin position="194"/>
        <end position="217"/>
    </location>
</feature>
<evidence type="ECO:0000256" key="1">
    <source>
        <dbReference type="ARBA" id="ARBA00004651"/>
    </source>
</evidence>
<proteinExistence type="inferred from homology"/>
<evidence type="ECO:0000259" key="9">
    <source>
        <dbReference type="PROSITE" id="PS51012"/>
    </source>
</evidence>
<organism evidence="10 11">
    <name type="scientific">Arsukibacterium ikkense</name>
    <dbReference type="NCBI Taxonomy" id="336831"/>
    <lineage>
        <taxon>Bacteria</taxon>
        <taxon>Pseudomonadati</taxon>
        <taxon>Pseudomonadota</taxon>
        <taxon>Gammaproteobacteria</taxon>
        <taxon>Chromatiales</taxon>
        <taxon>Chromatiaceae</taxon>
        <taxon>Arsukibacterium</taxon>
    </lineage>
</organism>
<comment type="similarity">
    <text evidence="2">Belongs to the ABC-2 integral membrane protein family.</text>
</comment>
<evidence type="ECO:0000256" key="4">
    <source>
        <dbReference type="ARBA" id="ARBA00022475"/>
    </source>
</evidence>
<dbReference type="InterPro" id="IPR013525">
    <property type="entry name" value="ABC2_TM"/>
</dbReference>
<dbReference type="Gene3D" id="3.40.1710.10">
    <property type="entry name" value="abc type-2 transporter like domain"/>
    <property type="match status" value="1"/>
</dbReference>
<dbReference type="GO" id="GO:0005886">
    <property type="term" value="C:plasma membrane"/>
    <property type="evidence" value="ECO:0007669"/>
    <property type="project" value="UniProtKB-SubCell"/>
</dbReference>
<dbReference type="STRING" id="336831.WG68_16265"/>
<dbReference type="InterPro" id="IPR051449">
    <property type="entry name" value="ABC-2_transporter_component"/>
</dbReference>
<evidence type="ECO:0000256" key="6">
    <source>
        <dbReference type="ARBA" id="ARBA00022989"/>
    </source>
</evidence>
<evidence type="ECO:0000256" key="2">
    <source>
        <dbReference type="ARBA" id="ARBA00007783"/>
    </source>
</evidence>
<gene>
    <name evidence="10" type="ORF">WG68_16265</name>
</gene>
<dbReference type="PANTHER" id="PTHR30294">
    <property type="entry name" value="MEMBRANE COMPONENT OF ABC TRANSPORTER YHHJ-RELATED"/>
    <property type="match status" value="1"/>
</dbReference>
<feature type="transmembrane region" description="Helical" evidence="8">
    <location>
        <begin position="302"/>
        <end position="324"/>
    </location>
</feature>
<name>A0A0M2V169_9GAMM</name>
<keyword evidence="11" id="KW-1185">Reference proteome</keyword>
<protein>
    <submittedName>
        <fullName evidence="10">Membrane protein</fullName>
    </submittedName>
</protein>
<feature type="domain" description="ABC transmembrane type-2" evidence="9">
    <location>
        <begin position="150"/>
        <end position="387"/>
    </location>
</feature>
<dbReference type="PANTHER" id="PTHR30294:SF29">
    <property type="entry name" value="MULTIDRUG ABC TRANSPORTER PERMEASE YBHS-RELATED"/>
    <property type="match status" value="1"/>
</dbReference>
<feature type="transmembrane region" description="Helical" evidence="8">
    <location>
        <begin position="273"/>
        <end position="295"/>
    </location>
</feature>
<keyword evidence="7 8" id="KW-0472">Membrane</keyword>
<dbReference type="PATRIC" id="fig|336831.14.peg.629"/>
<evidence type="ECO:0000256" key="7">
    <source>
        <dbReference type="ARBA" id="ARBA00023136"/>
    </source>
</evidence>
<keyword evidence="6 8" id="KW-1133">Transmembrane helix</keyword>
<feature type="transmembrane region" description="Helical" evidence="8">
    <location>
        <begin position="42"/>
        <end position="62"/>
    </location>
</feature>
<dbReference type="RefSeq" id="WP_046558773.1">
    <property type="nucleotide sequence ID" value="NZ_LAHO01000017.1"/>
</dbReference>